<evidence type="ECO:0000313" key="1">
    <source>
        <dbReference type="EMBL" id="MBC1321430.1"/>
    </source>
</evidence>
<dbReference type="EMBL" id="JAAROP010000001">
    <property type="protein sequence ID" value="MBC1321933.1"/>
    <property type="molecule type" value="Genomic_DNA"/>
</dbReference>
<sequence length="68" mass="7034">MLLFTCESLNIVRWSKVSGQNGAKKVVDDISGKTKEVGKSIGKGVKSVGEKIGNSASGFMNGLGSVFG</sequence>
<reference evidence="2 3" key="1">
    <citation type="submission" date="2020-03" db="EMBL/GenBank/DDBJ databases">
        <title>Soil Listeria distribution.</title>
        <authorList>
            <person name="Liao J."/>
            <person name="Wiedmann M."/>
        </authorList>
    </citation>
    <scope>NUCLEOTIDE SEQUENCE [LARGE SCALE GENOMIC DNA]</scope>
    <source>
        <strain evidence="2 3">FSL L7-1829</strain>
    </source>
</reference>
<evidence type="ECO:0000313" key="2">
    <source>
        <dbReference type="EMBL" id="MBC1321933.1"/>
    </source>
</evidence>
<protein>
    <submittedName>
        <fullName evidence="2">Uncharacterized protein</fullName>
    </submittedName>
</protein>
<comment type="caution">
    <text evidence="2">The sequence shown here is derived from an EMBL/GenBank/DDBJ whole genome shotgun (WGS) entry which is preliminary data.</text>
</comment>
<proteinExistence type="predicted"/>
<evidence type="ECO:0000313" key="3">
    <source>
        <dbReference type="Proteomes" id="UP000522007"/>
    </source>
</evidence>
<organism evidence="2 3">
    <name type="scientific">Listeria welshimeri</name>
    <dbReference type="NCBI Taxonomy" id="1643"/>
    <lineage>
        <taxon>Bacteria</taxon>
        <taxon>Bacillati</taxon>
        <taxon>Bacillota</taxon>
        <taxon>Bacilli</taxon>
        <taxon>Bacillales</taxon>
        <taxon>Listeriaceae</taxon>
        <taxon>Listeria</taxon>
    </lineage>
</organism>
<dbReference type="AlphaFoldDB" id="A0A7X0T3I8"/>
<dbReference type="Proteomes" id="UP000522007">
    <property type="component" value="Unassembled WGS sequence"/>
</dbReference>
<dbReference type="EMBL" id="JAAROP010000001">
    <property type="protein sequence ID" value="MBC1321430.1"/>
    <property type="molecule type" value="Genomic_DNA"/>
</dbReference>
<accession>A0A7X0T3I8</accession>
<gene>
    <name evidence="1" type="ORF">HB853_00610</name>
    <name evidence="2" type="ORF">HB853_03135</name>
</gene>
<name>A0A7X0T3I8_LISWE</name>